<keyword evidence="10 11" id="KW-0472">Membrane</keyword>
<feature type="transmembrane region" description="Helical" evidence="11">
    <location>
        <begin position="56"/>
        <end position="78"/>
    </location>
</feature>
<dbReference type="Proteomes" id="UP000651271">
    <property type="component" value="Unassembled WGS sequence"/>
</dbReference>
<dbReference type="InterPro" id="IPR050351">
    <property type="entry name" value="BphY/WalK/GraS-like"/>
</dbReference>
<dbReference type="EC" id="2.7.13.3" evidence="3"/>
<dbReference type="Gene3D" id="1.10.287.130">
    <property type="match status" value="1"/>
</dbReference>
<protein>
    <recommendedName>
        <fullName evidence="3">histidine kinase</fullName>
        <ecNumber evidence="3">2.7.13.3</ecNumber>
    </recommendedName>
</protein>
<keyword evidence="4" id="KW-1003">Cell membrane</keyword>
<dbReference type="GO" id="GO:0016301">
    <property type="term" value="F:kinase activity"/>
    <property type="evidence" value="ECO:0007669"/>
    <property type="project" value="UniProtKB-KW"/>
</dbReference>
<feature type="transmembrane region" description="Helical" evidence="11">
    <location>
        <begin position="29"/>
        <end position="50"/>
    </location>
</feature>
<dbReference type="InterPro" id="IPR036097">
    <property type="entry name" value="HisK_dim/P_sf"/>
</dbReference>
<dbReference type="RefSeq" id="WP_190303027.1">
    <property type="nucleotide sequence ID" value="NZ_JACOIJ010000058.1"/>
</dbReference>
<sequence length="444" mass="50794">MTKLKYYLHLLTHIGADANSSYLDIKRICMVNIICILCIIPSFVFSTINIFQERWILSSINLLTGMSYSVVLGLQYFHRPRSAKALLLISSTILFFISGLLYQNGAQYFLLSVLVVSMLLYDNIKYLSIGSGIISCGILIIYSNPDIDFIEAPVHKDRAIYNILSSLVFLITAIAFFKRVIYNDKKQIEEQRIRLEEINNEKEKIFSIMAHDMRAPLVNASIIIDIFETNTVNKDHMHDFIEQLKRQLKDQHKVLDQILTWSSNSMKGAPTIRTKICVVKALEEIINEFKIHYIRKGIHIHVNVNESSFLFVNYDHMRIILRNLISNAIKFSYQDGHVYISTTEDEQRIYIHIQDEGVGIDMEKSEALFNQVQQRSIGTSNESGAGLGLLLCKELIELNEGTIHIESQPNAGSTFTVGFPKYTAHDSNANMDKEEFFTLQNSES</sequence>
<evidence type="ECO:0000256" key="5">
    <source>
        <dbReference type="ARBA" id="ARBA00022553"/>
    </source>
</evidence>
<keyword evidence="7 11" id="KW-0812">Transmembrane</keyword>
<evidence type="ECO:0000256" key="3">
    <source>
        <dbReference type="ARBA" id="ARBA00012438"/>
    </source>
</evidence>
<name>A0ABR7YIF4_9SPHI</name>
<evidence type="ECO:0000256" key="7">
    <source>
        <dbReference type="ARBA" id="ARBA00022692"/>
    </source>
</evidence>
<feature type="domain" description="Histidine kinase" evidence="12">
    <location>
        <begin position="208"/>
        <end position="423"/>
    </location>
</feature>
<dbReference type="Pfam" id="PF02518">
    <property type="entry name" value="HATPase_c"/>
    <property type="match status" value="1"/>
</dbReference>
<evidence type="ECO:0000256" key="2">
    <source>
        <dbReference type="ARBA" id="ARBA00004651"/>
    </source>
</evidence>
<feature type="transmembrane region" description="Helical" evidence="11">
    <location>
        <begin position="129"/>
        <end position="147"/>
    </location>
</feature>
<feature type="transmembrane region" description="Helical" evidence="11">
    <location>
        <begin position="85"/>
        <end position="102"/>
    </location>
</feature>
<evidence type="ECO:0000256" key="8">
    <source>
        <dbReference type="ARBA" id="ARBA00022777"/>
    </source>
</evidence>
<dbReference type="CDD" id="cd00082">
    <property type="entry name" value="HisKA"/>
    <property type="match status" value="1"/>
</dbReference>
<dbReference type="EMBL" id="JACOIJ010000058">
    <property type="protein sequence ID" value="MBD1431103.1"/>
    <property type="molecule type" value="Genomic_DNA"/>
</dbReference>
<gene>
    <name evidence="13" type="ORF">H8B04_16365</name>
</gene>
<dbReference type="InterPro" id="IPR004358">
    <property type="entry name" value="Sig_transdc_His_kin-like_C"/>
</dbReference>
<evidence type="ECO:0000313" key="13">
    <source>
        <dbReference type="EMBL" id="MBD1431103.1"/>
    </source>
</evidence>
<evidence type="ECO:0000256" key="11">
    <source>
        <dbReference type="SAM" id="Phobius"/>
    </source>
</evidence>
<dbReference type="PANTHER" id="PTHR45453:SF2">
    <property type="entry name" value="HISTIDINE KINASE"/>
    <property type="match status" value="1"/>
</dbReference>
<comment type="subcellular location">
    <subcellularLocation>
        <location evidence="2">Cell membrane</location>
        <topology evidence="2">Multi-pass membrane protein</topology>
    </subcellularLocation>
</comment>
<dbReference type="CDD" id="cd00075">
    <property type="entry name" value="HATPase"/>
    <property type="match status" value="1"/>
</dbReference>
<dbReference type="PANTHER" id="PTHR45453">
    <property type="entry name" value="PHOSPHATE REGULON SENSOR PROTEIN PHOR"/>
    <property type="match status" value="1"/>
</dbReference>
<evidence type="ECO:0000256" key="1">
    <source>
        <dbReference type="ARBA" id="ARBA00000085"/>
    </source>
</evidence>
<dbReference type="SUPFAM" id="SSF47384">
    <property type="entry name" value="Homodimeric domain of signal transducing histidine kinase"/>
    <property type="match status" value="1"/>
</dbReference>
<feature type="transmembrane region" description="Helical" evidence="11">
    <location>
        <begin position="159"/>
        <end position="177"/>
    </location>
</feature>
<evidence type="ECO:0000313" key="14">
    <source>
        <dbReference type="Proteomes" id="UP000651271"/>
    </source>
</evidence>
<evidence type="ECO:0000259" key="12">
    <source>
        <dbReference type="PROSITE" id="PS50109"/>
    </source>
</evidence>
<evidence type="ECO:0000256" key="4">
    <source>
        <dbReference type="ARBA" id="ARBA00022475"/>
    </source>
</evidence>
<dbReference type="Gene3D" id="3.30.565.10">
    <property type="entry name" value="Histidine kinase-like ATPase, C-terminal domain"/>
    <property type="match status" value="1"/>
</dbReference>
<dbReference type="InterPro" id="IPR003661">
    <property type="entry name" value="HisK_dim/P_dom"/>
</dbReference>
<dbReference type="SMART" id="SM00387">
    <property type="entry name" value="HATPase_c"/>
    <property type="match status" value="1"/>
</dbReference>
<dbReference type="InterPro" id="IPR036890">
    <property type="entry name" value="HATPase_C_sf"/>
</dbReference>
<accession>A0ABR7YIF4</accession>
<keyword evidence="9 11" id="KW-1133">Transmembrane helix</keyword>
<keyword evidence="8 13" id="KW-0418">Kinase</keyword>
<dbReference type="InterPro" id="IPR003594">
    <property type="entry name" value="HATPase_dom"/>
</dbReference>
<organism evidence="13 14">
    <name type="scientific">Sphingobacterium litopenaei</name>
    <dbReference type="NCBI Taxonomy" id="2763500"/>
    <lineage>
        <taxon>Bacteria</taxon>
        <taxon>Pseudomonadati</taxon>
        <taxon>Bacteroidota</taxon>
        <taxon>Sphingobacteriia</taxon>
        <taxon>Sphingobacteriales</taxon>
        <taxon>Sphingobacteriaceae</taxon>
        <taxon>Sphingobacterium</taxon>
    </lineage>
</organism>
<comment type="catalytic activity">
    <reaction evidence="1">
        <text>ATP + protein L-histidine = ADP + protein N-phospho-L-histidine.</text>
        <dbReference type="EC" id="2.7.13.3"/>
    </reaction>
</comment>
<proteinExistence type="predicted"/>
<keyword evidence="14" id="KW-1185">Reference proteome</keyword>
<evidence type="ECO:0000256" key="9">
    <source>
        <dbReference type="ARBA" id="ARBA00022989"/>
    </source>
</evidence>
<evidence type="ECO:0000256" key="6">
    <source>
        <dbReference type="ARBA" id="ARBA00022679"/>
    </source>
</evidence>
<dbReference type="SUPFAM" id="SSF55874">
    <property type="entry name" value="ATPase domain of HSP90 chaperone/DNA topoisomerase II/histidine kinase"/>
    <property type="match status" value="1"/>
</dbReference>
<keyword evidence="6" id="KW-0808">Transferase</keyword>
<dbReference type="InterPro" id="IPR005467">
    <property type="entry name" value="His_kinase_dom"/>
</dbReference>
<dbReference type="PROSITE" id="PS50109">
    <property type="entry name" value="HIS_KIN"/>
    <property type="match status" value="1"/>
</dbReference>
<evidence type="ECO:0000256" key="10">
    <source>
        <dbReference type="ARBA" id="ARBA00023136"/>
    </source>
</evidence>
<dbReference type="PRINTS" id="PR00344">
    <property type="entry name" value="BCTRLSENSOR"/>
</dbReference>
<comment type="caution">
    <text evidence="13">The sequence shown here is derived from an EMBL/GenBank/DDBJ whole genome shotgun (WGS) entry which is preliminary data.</text>
</comment>
<reference evidence="13 14" key="1">
    <citation type="submission" date="2020-08" db="EMBL/GenBank/DDBJ databases">
        <title>Sphingobacterium sp. DN04309 isolated from aquaculture water.</title>
        <authorList>
            <person name="Zhang M."/>
        </authorList>
    </citation>
    <scope>NUCLEOTIDE SEQUENCE [LARGE SCALE GENOMIC DNA]</scope>
    <source>
        <strain evidence="13 14">DN04309</strain>
    </source>
</reference>
<keyword evidence="5" id="KW-0597">Phosphoprotein</keyword>